<evidence type="ECO:0000256" key="3">
    <source>
        <dbReference type="ARBA" id="ARBA00037722"/>
    </source>
</evidence>
<feature type="compositionally biased region" description="Pro residues" evidence="4">
    <location>
        <begin position="143"/>
        <end position="160"/>
    </location>
</feature>
<accession>A0A8J4Y586</accession>
<dbReference type="InterPro" id="IPR011992">
    <property type="entry name" value="EF-hand-dom_pair"/>
</dbReference>
<dbReference type="Proteomes" id="UP000770661">
    <property type="component" value="Unassembled WGS sequence"/>
</dbReference>
<dbReference type="PANTHER" id="PTHR23048:SF0">
    <property type="entry name" value="CALMODULIN LIKE 3"/>
    <property type="match status" value="1"/>
</dbReference>
<feature type="domain" description="EF-hand" evidence="5">
    <location>
        <begin position="289"/>
        <end position="320"/>
    </location>
</feature>
<feature type="region of interest" description="Disordered" evidence="4">
    <location>
        <begin position="54"/>
        <end position="167"/>
    </location>
</feature>
<dbReference type="GO" id="GO:0016460">
    <property type="term" value="C:myosin II complex"/>
    <property type="evidence" value="ECO:0007669"/>
    <property type="project" value="TreeGrafter"/>
</dbReference>
<dbReference type="EMBL" id="JACEEZ010010584">
    <property type="protein sequence ID" value="KAG0721733.1"/>
    <property type="molecule type" value="Genomic_DNA"/>
</dbReference>
<reference evidence="6" key="1">
    <citation type="submission" date="2020-07" db="EMBL/GenBank/DDBJ databases">
        <title>The High-quality genome of the commercially important snow crab, Chionoecetes opilio.</title>
        <authorList>
            <person name="Jeong J.-H."/>
            <person name="Ryu S."/>
        </authorList>
    </citation>
    <scope>NUCLEOTIDE SEQUENCE</scope>
    <source>
        <strain evidence="6">MADBK_172401_WGS</strain>
        <tissue evidence="6">Digestive gland</tissue>
    </source>
</reference>
<dbReference type="Pfam" id="PF13499">
    <property type="entry name" value="EF-hand_7"/>
    <property type="match status" value="2"/>
</dbReference>
<evidence type="ECO:0000313" key="6">
    <source>
        <dbReference type="EMBL" id="KAG0721733.1"/>
    </source>
</evidence>
<organism evidence="6 7">
    <name type="scientific">Chionoecetes opilio</name>
    <name type="common">Atlantic snow crab</name>
    <name type="synonym">Cancer opilio</name>
    <dbReference type="NCBI Taxonomy" id="41210"/>
    <lineage>
        <taxon>Eukaryota</taxon>
        <taxon>Metazoa</taxon>
        <taxon>Ecdysozoa</taxon>
        <taxon>Arthropoda</taxon>
        <taxon>Crustacea</taxon>
        <taxon>Multicrustacea</taxon>
        <taxon>Malacostraca</taxon>
        <taxon>Eumalacostraca</taxon>
        <taxon>Eucarida</taxon>
        <taxon>Decapoda</taxon>
        <taxon>Pleocyemata</taxon>
        <taxon>Brachyura</taxon>
        <taxon>Eubrachyura</taxon>
        <taxon>Majoidea</taxon>
        <taxon>Majidae</taxon>
        <taxon>Chionoecetes</taxon>
    </lineage>
</organism>
<keyword evidence="2" id="KW-0106">Calcium</keyword>
<feature type="region of interest" description="Disordered" evidence="4">
    <location>
        <begin position="1"/>
        <end position="41"/>
    </location>
</feature>
<evidence type="ECO:0000313" key="7">
    <source>
        <dbReference type="Proteomes" id="UP000770661"/>
    </source>
</evidence>
<dbReference type="PANTHER" id="PTHR23048">
    <property type="entry name" value="MYOSIN LIGHT CHAIN 1, 3"/>
    <property type="match status" value="1"/>
</dbReference>
<dbReference type="CDD" id="cd00051">
    <property type="entry name" value="EFh"/>
    <property type="match status" value="2"/>
</dbReference>
<feature type="compositionally biased region" description="Acidic residues" evidence="4">
    <location>
        <begin position="15"/>
        <end position="26"/>
    </location>
</feature>
<sequence length="320" mass="35203">MSHATNRNKVATGAAEEEEEEEEEEEGSRANATEMSTEATRSTAYASVFTFTFTQLNPLRPRTPQGSSRPHLTVPKLLPPHLKSQAPPAHLTVPRLLPPTSSPKAPPAPPHSPQGSSRPHLTVPQGSSRPHLTVPQGSSRPHLSPPRLLPPPPYSPPRLLPSPSQSLTLPPAPASLLATMLLRRAFDSFDENKKGAINIDTVATILRMMGQSVPRSVLEEVIKEVDVDGSGELEFNEFVLLAIKFMNEDDEEELLKELKEAFRLYDKKGQGFIPVAVLREILKELDSKLTNEELDGIIEEIDEDGSGTVDFDEFKEMMMG</sequence>
<comment type="function">
    <text evidence="3">Troponin is the central regulatory protein of striated muscle contraction. Tn consists of three components: Tn-I which is the inhibitor of actomyosin ATPase, Tn-T which contains the binding site for tropomyosin and Tn-C. The binding of calcium to Tn-C abolishes the inhibitory action of Tn on actin filaments.</text>
</comment>
<feature type="compositionally biased region" description="Pro residues" evidence="4">
    <location>
        <begin position="96"/>
        <end position="112"/>
    </location>
</feature>
<protein>
    <submittedName>
        <fullName evidence="6">Troponin C, isoform 2</fullName>
    </submittedName>
</protein>
<dbReference type="PROSITE" id="PS00018">
    <property type="entry name" value="EF_HAND_1"/>
    <property type="match status" value="2"/>
</dbReference>
<comment type="caution">
    <text evidence="6">The sequence shown here is derived from an EMBL/GenBank/DDBJ whole genome shotgun (WGS) entry which is preliminary data.</text>
</comment>
<feature type="compositionally biased region" description="Polar residues" evidence="4">
    <location>
        <begin position="30"/>
        <end position="41"/>
    </location>
</feature>
<dbReference type="PROSITE" id="PS50222">
    <property type="entry name" value="EF_HAND_2"/>
    <property type="match status" value="4"/>
</dbReference>
<dbReference type="OrthoDB" id="26525at2759"/>
<evidence type="ECO:0000256" key="4">
    <source>
        <dbReference type="SAM" id="MobiDB-lite"/>
    </source>
</evidence>
<evidence type="ECO:0000259" key="5">
    <source>
        <dbReference type="PROSITE" id="PS50222"/>
    </source>
</evidence>
<feature type="domain" description="EF-hand" evidence="5">
    <location>
        <begin position="253"/>
        <end position="288"/>
    </location>
</feature>
<dbReference type="GO" id="GO:0005509">
    <property type="term" value="F:calcium ion binding"/>
    <property type="evidence" value="ECO:0007669"/>
    <property type="project" value="InterPro"/>
</dbReference>
<dbReference type="Gene3D" id="1.10.238.10">
    <property type="entry name" value="EF-hand"/>
    <property type="match status" value="2"/>
</dbReference>
<gene>
    <name evidence="6" type="primary">TNNC2_1</name>
    <name evidence="6" type="ORF">GWK47_045815</name>
</gene>
<dbReference type="InterPro" id="IPR018247">
    <property type="entry name" value="EF_Hand_1_Ca_BS"/>
</dbReference>
<proteinExistence type="predicted"/>
<feature type="domain" description="EF-hand" evidence="5">
    <location>
        <begin position="213"/>
        <end position="248"/>
    </location>
</feature>
<dbReference type="SMART" id="SM00054">
    <property type="entry name" value="EFh"/>
    <property type="match status" value="4"/>
</dbReference>
<evidence type="ECO:0000256" key="1">
    <source>
        <dbReference type="ARBA" id="ARBA00022737"/>
    </source>
</evidence>
<feature type="domain" description="EF-hand" evidence="5">
    <location>
        <begin position="177"/>
        <end position="212"/>
    </location>
</feature>
<keyword evidence="7" id="KW-1185">Reference proteome</keyword>
<evidence type="ECO:0000256" key="2">
    <source>
        <dbReference type="ARBA" id="ARBA00022837"/>
    </source>
</evidence>
<keyword evidence="1" id="KW-0677">Repeat</keyword>
<name>A0A8J4Y586_CHIOP</name>
<dbReference type="InterPro" id="IPR002048">
    <property type="entry name" value="EF_hand_dom"/>
</dbReference>
<dbReference type="FunFam" id="1.10.238.10:FF:000001">
    <property type="entry name" value="Calmodulin 1"/>
    <property type="match status" value="1"/>
</dbReference>
<dbReference type="InterPro" id="IPR050230">
    <property type="entry name" value="CALM/Myosin/TropC-like"/>
</dbReference>
<dbReference type="SUPFAM" id="SSF47473">
    <property type="entry name" value="EF-hand"/>
    <property type="match status" value="1"/>
</dbReference>
<dbReference type="AlphaFoldDB" id="A0A8J4Y586"/>